<dbReference type="KEGG" id="dko:I596_3406"/>
<dbReference type="Proteomes" id="UP000076830">
    <property type="component" value="Chromosome"/>
</dbReference>
<dbReference type="InterPro" id="IPR000719">
    <property type="entry name" value="Prot_kinase_dom"/>
</dbReference>
<name>A0A160DXF4_9GAMM</name>
<keyword evidence="8" id="KW-0723">Serine/threonine-protein kinase</keyword>
<evidence type="ECO:0000256" key="6">
    <source>
        <dbReference type="SAM" id="Phobius"/>
    </source>
</evidence>
<dbReference type="Gene3D" id="3.30.200.20">
    <property type="entry name" value="Phosphorylase Kinase, domain 1"/>
    <property type="match status" value="1"/>
</dbReference>
<dbReference type="PANTHER" id="PTHR43289">
    <property type="entry name" value="MITOGEN-ACTIVATED PROTEIN KINASE KINASE KINASE 20-RELATED"/>
    <property type="match status" value="1"/>
</dbReference>
<organism evidence="8 9">
    <name type="scientific">Dokdonella koreensis DS-123</name>
    <dbReference type="NCBI Taxonomy" id="1300342"/>
    <lineage>
        <taxon>Bacteria</taxon>
        <taxon>Pseudomonadati</taxon>
        <taxon>Pseudomonadota</taxon>
        <taxon>Gammaproteobacteria</taxon>
        <taxon>Lysobacterales</taxon>
        <taxon>Rhodanobacteraceae</taxon>
        <taxon>Dokdonella</taxon>
    </lineage>
</organism>
<evidence type="ECO:0000313" key="9">
    <source>
        <dbReference type="Proteomes" id="UP000076830"/>
    </source>
</evidence>
<gene>
    <name evidence="8" type="ORF">I596_3406</name>
</gene>
<keyword evidence="1" id="KW-0808">Transferase</keyword>
<dbReference type="GO" id="GO:0005524">
    <property type="term" value="F:ATP binding"/>
    <property type="evidence" value="ECO:0007669"/>
    <property type="project" value="UniProtKB-KW"/>
</dbReference>
<dbReference type="GO" id="GO:0004674">
    <property type="term" value="F:protein serine/threonine kinase activity"/>
    <property type="evidence" value="ECO:0007669"/>
    <property type="project" value="UniProtKB-KW"/>
</dbReference>
<keyword evidence="6" id="KW-1133">Transmembrane helix</keyword>
<keyword evidence="4" id="KW-0067">ATP-binding</keyword>
<dbReference type="Gene3D" id="1.25.40.10">
    <property type="entry name" value="Tetratricopeptide repeat domain"/>
    <property type="match status" value="2"/>
</dbReference>
<keyword evidence="6" id="KW-0812">Transmembrane</keyword>
<keyword evidence="6" id="KW-0472">Membrane</keyword>
<evidence type="ECO:0000256" key="3">
    <source>
        <dbReference type="ARBA" id="ARBA00022777"/>
    </source>
</evidence>
<dbReference type="Pfam" id="PF13424">
    <property type="entry name" value="TPR_12"/>
    <property type="match status" value="2"/>
</dbReference>
<evidence type="ECO:0000313" key="8">
    <source>
        <dbReference type="EMBL" id="ANB19395.1"/>
    </source>
</evidence>
<dbReference type="EMBL" id="CP015249">
    <property type="protein sequence ID" value="ANB19395.1"/>
    <property type="molecule type" value="Genomic_DNA"/>
</dbReference>
<evidence type="ECO:0000256" key="4">
    <source>
        <dbReference type="ARBA" id="ARBA00022840"/>
    </source>
</evidence>
<dbReference type="Gene3D" id="1.10.510.10">
    <property type="entry name" value="Transferase(Phosphotransferase) domain 1"/>
    <property type="match status" value="1"/>
</dbReference>
<sequence length="730" mass="78846">MSGSTVTFEPGGALRCRLVSTMLVDTLPALEAGTQIGPFRVLRLVGQGGLGVVYLAERADGAFEQQVALKLIAPEVDPGVAEILLERERRLLARLHHPNIARLLDGGRSSTGLLWFAMDAVQGVRIDLWCDERGLDARARIRLVAEVCTAVAYAHARLVVHRDIKPSNILVDDAGVPRLLDFGIAAALDDASDDPARRASTPGYASPEQRRGDPAGIAQDIYQIGRLLQTLLEGRLSRHERADAEAILRRALAEQPEHRYANVDALAADLRAILEHRPVAARGSALAYRLGRLLRRHRLTAGALVLGALTLVGVVGYFLWSLDRERDRAEREAQTARHVSEFMVGLFRAADPALHGGRVPTIDTVLADAPERIERELATEPLVMAELLTTIGRTFVALRDFTRAQPPLRKAVELTRAQPQTPPLVRAERLRALAITLYDIERIDERRALLVEAIAGLDPDSREHARTYNITQQNLAMADLSAGDRTAAIERLRLALDHGRRLLAEGEPSLVADLLGLASALAEDGDPSEALALYQDAYASGREYLGVRHPYTILAAGGLAGSLARVGRHTEATQPMREAVAGALQLYGNPSPNYALALLQSAEVTAAAGRHGEAVPVLRQALAVCEQLPPGNDTLSVNVLEALGDTLLAGGDAVAAEASYRRMLDLNRDGSGAQTLDRGQRPLKLAGALAAQGRCTEAAQWRQTARQRAERFPPDAALRARLDAPLAACD</sequence>
<feature type="transmembrane region" description="Helical" evidence="6">
    <location>
        <begin position="299"/>
        <end position="320"/>
    </location>
</feature>
<reference evidence="8 9" key="1">
    <citation type="submission" date="2016-04" db="EMBL/GenBank/DDBJ databases">
        <title>Complete genome sequence of Dokdonella koreensis DS-123T.</title>
        <authorList>
            <person name="Kim J.F."/>
            <person name="Lee H."/>
            <person name="Kwak M.-J."/>
        </authorList>
    </citation>
    <scope>NUCLEOTIDE SEQUENCE [LARGE SCALE GENOMIC DNA]</scope>
    <source>
        <strain evidence="8 9">DS-123</strain>
    </source>
</reference>
<dbReference type="RefSeq" id="WP_067650198.1">
    <property type="nucleotide sequence ID" value="NZ_CP015249.1"/>
</dbReference>
<keyword evidence="3 8" id="KW-0418">Kinase</keyword>
<protein>
    <submittedName>
        <fullName evidence="8">Serine/threonine protein kinase</fullName>
    </submittedName>
</protein>
<dbReference type="PROSITE" id="PS50011">
    <property type="entry name" value="PROTEIN_KINASE_DOM"/>
    <property type="match status" value="1"/>
</dbReference>
<dbReference type="STRING" id="1300342.I596_3406"/>
<dbReference type="SUPFAM" id="SSF48452">
    <property type="entry name" value="TPR-like"/>
    <property type="match status" value="2"/>
</dbReference>
<dbReference type="InterPro" id="IPR011009">
    <property type="entry name" value="Kinase-like_dom_sf"/>
</dbReference>
<evidence type="ECO:0000256" key="5">
    <source>
        <dbReference type="SAM" id="MobiDB-lite"/>
    </source>
</evidence>
<proteinExistence type="predicted"/>
<keyword evidence="2" id="KW-0547">Nucleotide-binding</keyword>
<keyword evidence="9" id="KW-1185">Reference proteome</keyword>
<feature type="region of interest" description="Disordered" evidence="5">
    <location>
        <begin position="193"/>
        <end position="213"/>
    </location>
</feature>
<dbReference type="AlphaFoldDB" id="A0A160DXF4"/>
<dbReference type="SUPFAM" id="SSF56112">
    <property type="entry name" value="Protein kinase-like (PK-like)"/>
    <property type="match status" value="1"/>
</dbReference>
<dbReference type="InterPro" id="IPR011990">
    <property type="entry name" value="TPR-like_helical_dom_sf"/>
</dbReference>
<dbReference type="PROSITE" id="PS00108">
    <property type="entry name" value="PROTEIN_KINASE_ST"/>
    <property type="match status" value="1"/>
</dbReference>
<accession>A0A160DXF4</accession>
<evidence type="ECO:0000259" key="7">
    <source>
        <dbReference type="PROSITE" id="PS50011"/>
    </source>
</evidence>
<evidence type="ECO:0000256" key="1">
    <source>
        <dbReference type="ARBA" id="ARBA00022679"/>
    </source>
</evidence>
<dbReference type="PATRIC" id="fig|1300342.3.peg.3328"/>
<dbReference type="InterPro" id="IPR008271">
    <property type="entry name" value="Ser/Thr_kinase_AS"/>
</dbReference>
<dbReference type="CDD" id="cd14014">
    <property type="entry name" value="STKc_PknB_like"/>
    <property type="match status" value="1"/>
</dbReference>
<dbReference type="PANTHER" id="PTHR43289:SF34">
    <property type="entry name" value="SERINE_THREONINE-PROTEIN KINASE YBDM-RELATED"/>
    <property type="match status" value="1"/>
</dbReference>
<dbReference type="SMART" id="SM00220">
    <property type="entry name" value="S_TKc"/>
    <property type="match status" value="1"/>
</dbReference>
<evidence type="ECO:0000256" key="2">
    <source>
        <dbReference type="ARBA" id="ARBA00022741"/>
    </source>
</evidence>
<feature type="domain" description="Protein kinase" evidence="7">
    <location>
        <begin position="39"/>
        <end position="311"/>
    </location>
</feature>
<dbReference type="Pfam" id="PF00069">
    <property type="entry name" value="Pkinase"/>
    <property type="match status" value="1"/>
</dbReference>